<dbReference type="Proteomes" id="UP000597444">
    <property type="component" value="Unassembled WGS sequence"/>
</dbReference>
<keyword evidence="10" id="KW-1185">Reference proteome</keyword>
<dbReference type="InterPro" id="IPR009081">
    <property type="entry name" value="PP-bd_ACP"/>
</dbReference>
<dbReference type="GO" id="GO:0047527">
    <property type="term" value="F:2,3-dihydroxybenzoate-serine ligase activity"/>
    <property type="evidence" value="ECO:0007669"/>
    <property type="project" value="TreeGrafter"/>
</dbReference>
<dbReference type="NCBIfam" id="TIGR01733">
    <property type="entry name" value="AA-adenyl-dom"/>
    <property type="match status" value="1"/>
</dbReference>
<evidence type="ECO:0000256" key="4">
    <source>
        <dbReference type="ARBA" id="ARBA00022553"/>
    </source>
</evidence>
<dbReference type="FunFam" id="2.30.38.10:FF:000001">
    <property type="entry name" value="Non-ribosomal peptide synthetase PvdI"/>
    <property type="match status" value="1"/>
</dbReference>
<evidence type="ECO:0000256" key="1">
    <source>
        <dbReference type="ARBA" id="ARBA00001957"/>
    </source>
</evidence>
<keyword evidence="5" id="KW-0276">Fatty acid metabolism</keyword>
<gene>
    <name evidence="9" type="ORF">KSF_075260</name>
</gene>
<dbReference type="FunFam" id="3.40.50.980:FF:000001">
    <property type="entry name" value="Non-ribosomal peptide synthetase"/>
    <property type="match status" value="1"/>
</dbReference>
<dbReference type="GO" id="GO:0008610">
    <property type="term" value="P:lipid biosynthetic process"/>
    <property type="evidence" value="ECO:0007669"/>
    <property type="project" value="InterPro"/>
</dbReference>
<evidence type="ECO:0000256" key="5">
    <source>
        <dbReference type="ARBA" id="ARBA00022832"/>
    </source>
</evidence>
<dbReference type="InterPro" id="IPR010071">
    <property type="entry name" value="AA_adenyl_dom"/>
</dbReference>
<dbReference type="GO" id="GO:0009239">
    <property type="term" value="P:enterobactin biosynthetic process"/>
    <property type="evidence" value="ECO:0007669"/>
    <property type="project" value="TreeGrafter"/>
</dbReference>
<dbReference type="CDD" id="cd05931">
    <property type="entry name" value="FAAL"/>
    <property type="match status" value="1"/>
</dbReference>
<name>A0A8J3N6F0_9CHLR</name>
<dbReference type="Gene3D" id="1.10.1200.10">
    <property type="entry name" value="ACP-like"/>
    <property type="match status" value="2"/>
</dbReference>
<evidence type="ECO:0000259" key="8">
    <source>
        <dbReference type="PROSITE" id="PS50075"/>
    </source>
</evidence>
<feature type="domain" description="Carrier" evidence="8">
    <location>
        <begin position="606"/>
        <end position="683"/>
    </location>
</feature>
<feature type="transmembrane region" description="Helical" evidence="7">
    <location>
        <begin position="71"/>
        <end position="95"/>
    </location>
</feature>
<dbReference type="PROSITE" id="PS50075">
    <property type="entry name" value="CARRIER"/>
    <property type="match status" value="2"/>
</dbReference>
<keyword evidence="7" id="KW-1133">Transmembrane helix</keyword>
<evidence type="ECO:0000256" key="3">
    <source>
        <dbReference type="ARBA" id="ARBA00022450"/>
    </source>
</evidence>
<dbReference type="Pfam" id="PF00668">
    <property type="entry name" value="Condensation"/>
    <property type="match status" value="1"/>
</dbReference>
<keyword evidence="7" id="KW-0472">Membrane</keyword>
<dbReference type="Gene3D" id="3.30.559.30">
    <property type="entry name" value="Nonribosomal peptide synthetase, condensation domain"/>
    <property type="match status" value="1"/>
</dbReference>
<dbReference type="PROSITE" id="PS00012">
    <property type="entry name" value="PHOSPHOPANTETHEINE"/>
    <property type="match status" value="1"/>
</dbReference>
<dbReference type="Pfam" id="PF00501">
    <property type="entry name" value="AMP-binding"/>
    <property type="match status" value="2"/>
</dbReference>
<comment type="cofactor">
    <cofactor evidence="1">
        <name>pantetheine 4'-phosphate</name>
        <dbReference type="ChEBI" id="CHEBI:47942"/>
    </cofactor>
</comment>
<dbReference type="InterPro" id="IPR042099">
    <property type="entry name" value="ANL_N_sf"/>
</dbReference>
<dbReference type="Gene3D" id="2.30.38.10">
    <property type="entry name" value="Luciferase, Domain 3"/>
    <property type="match status" value="1"/>
</dbReference>
<dbReference type="InterPro" id="IPR040097">
    <property type="entry name" value="FAAL/FAAC"/>
</dbReference>
<dbReference type="FunFam" id="3.30.300.30:FF:000010">
    <property type="entry name" value="Enterobactin synthetase component F"/>
    <property type="match status" value="1"/>
</dbReference>
<evidence type="ECO:0000256" key="7">
    <source>
        <dbReference type="SAM" id="Phobius"/>
    </source>
</evidence>
<keyword evidence="6" id="KW-0443">Lipid metabolism</keyword>
<dbReference type="CDD" id="cd17646">
    <property type="entry name" value="A_NRPS_AB3403-like"/>
    <property type="match status" value="1"/>
</dbReference>
<dbReference type="GO" id="GO:0043041">
    <property type="term" value="P:amino acid activation for nonribosomal peptide biosynthetic process"/>
    <property type="evidence" value="ECO:0007669"/>
    <property type="project" value="TreeGrafter"/>
</dbReference>
<reference evidence="9" key="1">
    <citation type="submission" date="2020-10" db="EMBL/GenBank/DDBJ databases">
        <title>Taxonomic study of unclassified bacteria belonging to the class Ktedonobacteria.</title>
        <authorList>
            <person name="Yabe S."/>
            <person name="Wang C.M."/>
            <person name="Zheng Y."/>
            <person name="Sakai Y."/>
            <person name="Cavaletti L."/>
            <person name="Monciardini P."/>
            <person name="Donadio S."/>
        </authorList>
    </citation>
    <scope>NUCLEOTIDE SEQUENCE</scope>
    <source>
        <strain evidence="9">ID150040</strain>
    </source>
</reference>
<dbReference type="InterPro" id="IPR020845">
    <property type="entry name" value="AMP-binding_CS"/>
</dbReference>
<comment type="caution">
    <text evidence="9">The sequence shown here is derived from an EMBL/GenBank/DDBJ whole genome shotgun (WGS) entry which is preliminary data.</text>
</comment>
<dbReference type="GO" id="GO:0031177">
    <property type="term" value="F:phosphopantetheine binding"/>
    <property type="evidence" value="ECO:0007669"/>
    <property type="project" value="InterPro"/>
</dbReference>
<dbReference type="InterPro" id="IPR036736">
    <property type="entry name" value="ACP-like_sf"/>
</dbReference>
<dbReference type="FunFam" id="3.40.50.12780:FF:000012">
    <property type="entry name" value="Non-ribosomal peptide synthetase"/>
    <property type="match status" value="1"/>
</dbReference>
<dbReference type="PROSITE" id="PS00455">
    <property type="entry name" value="AMP_BINDING"/>
    <property type="match status" value="2"/>
</dbReference>
<evidence type="ECO:0000313" key="10">
    <source>
        <dbReference type="Proteomes" id="UP000597444"/>
    </source>
</evidence>
<keyword evidence="3" id="KW-0596">Phosphopantetheine</keyword>
<dbReference type="SUPFAM" id="SSF52777">
    <property type="entry name" value="CoA-dependent acyltransferases"/>
    <property type="match status" value="2"/>
</dbReference>
<dbReference type="GO" id="GO:0006631">
    <property type="term" value="P:fatty acid metabolic process"/>
    <property type="evidence" value="ECO:0007669"/>
    <property type="project" value="UniProtKB-KW"/>
</dbReference>
<keyword evidence="7" id="KW-0812">Transmembrane</keyword>
<dbReference type="PANTHER" id="PTHR45527:SF1">
    <property type="entry name" value="FATTY ACID SYNTHASE"/>
    <property type="match status" value="1"/>
</dbReference>
<accession>A0A8J3N6F0</accession>
<dbReference type="Gene3D" id="3.40.50.12780">
    <property type="entry name" value="N-terminal domain of ligase-like"/>
    <property type="match status" value="1"/>
</dbReference>
<dbReference type="EMBL" id="BNJK01000001">
    <property type="protein sequence ID" value="GHO97478.1"/>
    <property type="molecule type" value="Genomic_DNA"/>
</dbReference>
<evidence type="ECO:0000313" key="9">
    <source>
        <dbReference type="EMBL" id="GHO97478.1"/>
    </source>
</evidence>
<dbReference type="InterPro" id="IPR020806">
    <property type="entry name" value="PKS_PP-bd"/>
</dbReference>
<dbReference type="Pfam" id="PF23024">
    <property type="entry name" value="AMP-dom_DIP2-like"/>
    <property type="match status" value="1"/>
</dbReference>
<proteinExistence type="inferred from homology"/>
<dbReference type="SUPFAM" id="SSF47336">
    <property type="entry name" value="ACP-like"/>
    <property type="match status" value="2"/>
</dbReference>
<dbReference type="SUPFAM" id="SSF56801">
    <property type="entry name" value="Acetyl-CoA synthetase-like"/>
    <property type="match status" value="2"/>
</dbReference>
<organism evidence="9 10">
    <name type="scientific">Reticulibacter mediterranei</name>
    <dbReference type="NCBI Taxonomy" id="2778369"/>
    <lineage>
        <taxon>Bacteria</taxon>
        <taxon>Bacillati</taxon>
        <taxon>Chloroflexota</taxon>
        <taxon>Ktedonobacteria</taxon>
        <taxon>Ktedonobacterales</taxon>
        <taxon>Reticulibacteraceae</taxon>
        <taxon>Reticulibacter</taxon>
    </lineage>
</organism>
<dbReference type="GO" id="GO:0009366">
    <property type="term" value="C:enterobactin synthetase complex"/>
    <property type="evidence" value="ECO:0007669"/>
    <property type="project" value="TreeGrafter"/>
</dbReference>
<dbReference type="Gene3D" id="3.30.559.10">
    <property type="entry name" value="Chloramphenicol acetyltransferase-like domain"/>
    <property type="match status" value="1"/>
</dbReference>
<keyword evidence="4" id="KW-0597">Phosphoprotein</keyword>
<dbReference type="InterPro" id="IPR006162">
    <property type="entry name" value="Ppantetheine_attach_site"/>
</dbReference>
<sequence length="1768" mass="199767">MNDFKPPFQNNTTLIDIFYQRAASQPEKVAYIFLQDGEAVELRLTYAELNRRVRVLASHLQKLVKSGSRALLLYPPGLDFIIAFYACLSAGIIAVPTYPVSTTKSTHMVARLKAILQDATPSLVLTTSVMQSQVQDILDFLEYTEKAHVIPTDTIKQGVSGWYAPRPERDTLAFLQYTSGSTGTPRGVMVSHVNLLHNLAEIQRGFVTHADSLGVIWLPPYHDMGLIGGILQPLYSGFPVVLFAPAAFLQRPVRWLRAISRYRATVSGGPNFAYELCSQKISQEQKDGLNLSSWSLAFNGAEPVRASTLELFSSRYAAYGFRRQAFYPCYGLAEATLLVTGRKETDPPQPRIFDNALLSLGSVREVAFATKGSRTLVGCGQPIDKQQILIVHPETKTPCTANEIGEIWITGPSVAQGYWQRNEESQQVFGQHQENIPEKDFLCTGDLGFIYAGELFITGRIKDLIIIRGRNHSASDIEETVEKCNPELQIGASAAFALEREDTEHLVLACEIKRQYRTTDMKKLVKCIREGIAEEHGIHAYAVLILKPGRIPKTSSGKVQRYLCHQGFLDGSLPLLYSSILQDETITEEVFTLNREMVLSYDEQSTRQTLLERYLQTQIANIASIASHTIEKEKPLTSLGLDSLMVFELLHRIEHDFQIEIPVTKFLEGTCIVQLAQHLVDSLQQKKVALPLQRYGAIEAPLSFAQERFWFLEQLSSEKAVHSIPVAIKMQGKLQVAALQQSLNEIIRRHETLRSVFRMVEGQLRSCILPSLECTIQVRDVHELAAQEESIARLLQKEARTPFDLQQGPLLRATLFAVWEEEHILLLVLHHIITDGWSMGILLQELKILYTCSVTDTTPKLPELVIQYSDYIRWQREYLQETHFKSHAAFWQKYLSDAPGVLEFPTDRPRLPVQRFRGALYPFLLDARLLQRCKELSQKENCTLFVTLLSIFAILICNYTAQNDFIIGTPTVNRARKDIGNLIGCFVNTLALRLNLAGKPPLRVLMQRVREILLRAYAHQDLPFEQVVDLIRPIRALSRNPLVQILFILQKSYETDFSLPALSLTPLTVDSGTAKFDITFSLEECERGLKGTVEYNTDLFTQTTIQRLITHFQLLLESAVADPTQRLTELPLLTPQEQQQIIGWNATARSYPSTICLHQAFEAQVARTPDVIAVAFEEQQLTYAELNRRANQLAHYLHMFEAHAEMRVGICMERSLAMVIGLLGILKAGGVYIPLDPTLPVTRLFSMLQDVEMELLLLQERFIPLFEEIKLPLICLDKNRDAIAQYTEENPSYKVVSDNLAYVIYTSGSTGAPKGVMNTHSGVYNRLMWMQDTYELKETDRVLQKTPFGFDVSVWEFFWPLLTGAQLILARPEGHRDSRYLLSLIVQQSITTLHFVPSMLYAFLKEQDIKQCRSIQRIFCSGEILPVELQRACLKLLKAQLYNLYGPTEAAIDVTAWPCMEEEQQTIPIGYPISNTSIYLLNEQLQQVPIRAVGDLYIGGAGVARGYYGESTLTAEKFIPDLFSSVPGSRMYKTGDKARYREDGCIEFIGRSDFQVKIRGCRVELGEVEAALQKHTMVRQAVVLAKEYGPADKRLVAYIIPRSELQVSQHELRTFLLSKLPDYAIPTSVVALQSFPQTPNGKVDRKALSRLEISKASLSSAQIPPHSALEHTIVEIWREVLHCDTVSINENFFDIGGHSLLLIEVRQKLMETLGQEITLADLFRYPSIQALATYFTERDSARLSEGITRAKARKRSLALLKKDSPELK</sequence>
<dbReference type="FunFam" id="3.40.50.980:FF:000002">
    <property type="entry name" value="Enterobactin synthetase component F"/>
    <property type="match status" value="1"/>
</dbReference>
<dbReference type="FunFam" id="3.40.50.12780:FF:000013">
    <property type="entry name" value="Long-chain-fatty-acid--AMP ligase FadD32"/>
    <property type="match status" value="1"/>
</dbReference>
<dbReference type="InterPro" id="IPR023213">
    <property type="entry name" value="CAT-like_dom_sf"/>
</dbReference>
<evidence type="ECO:0000256" key="6">
    <source>
        <dbReference type="ARBA" id="ARBA00023098"/>
    </source>
</evidence>
<dbReference type="PANTHER" id="PTHR45527">
    <property type="entry name" value="NONRIBOSOMAL PEPTIDE SYNTHETASE"/>
    <property type="match status" value="1"/>
</dbReference>
<dbReference type="Pfam" id="PF00550">
    <property type="entry name" value="PP-binding"/>
    <property type="match status" value="2"/>
</dbReference>
<dbReference type="FunFam" id="3.30.559.10:FF:000012">
    <property type="entry name" value="Non-ribosomal peptide synthetase"/>
    <property type="match status" value="1"/>
</dbReference>
<dbReference type="GO" id="GO:0005829">
    <property type="term" value="C:cytosol"/>
    <property type="evidence" value="ECO:0007669"/>
    <property type="project" value="TreeGrafter"/>
</dbReference>
<dbReference type="GO" id="GO:0071766">
    <property type="term" value="P:Actinobacterium-type cell wall biogenesis"/>
    <property type="evidence" value="ECO:0007669"/>
    <property type="project" value="UniProtKB-ARBA"/>
</dbReference>
<dbReference type="InterPro" id="IPR025110">
    <property type="entry name" value="AMP-bd_C"/>
</dbReference>
<dbReference type="RefSeq" id="WP_220208029.1">
    <property type="nucleotide sequence ID" value="NZ_BNJK01000001.1"/>
</dbReference>
<feature type="domain" description="Carrier" evidence="8">
    <location>
        <begin position="1664"/>
        <end position="1739"/>
    </location>
</feature>
<dbReference type="SMART" id="SM00823">
    <property type="entry name" value="PKS_PP"/>
    <property type="match status" value="2"/>
</dbReference>
<dbReference type="InterPro" id="IPR000873">
    <property type="entry name" value="AMP-dep_synth/lig_dom"/>
</dbReference>
<dbReference type="Pfam" id="PF13193">
    <property type="entry name" value="AMP-binding_C"/>
    <property type="match status" value="1"/>
</dbReference>
<dbReference type="Gene3D" id="3.40.50.980">
    <property type="match status" value="2"/>
</dbReference>
<dbReference type="InterPro" id="IPR001242">
    <property type="entry name" value="Condensation_dom"/>
</dbReference>
<dbReference type="InterPro" id="IPR045851">
    <property type="entry name" value="AMP-bd_C_sf"/>
</dbReference>
<evidence type="ECO:0000256" key="2">
    <source>
        <dbReference type="ARBA" id="ARBA00006432"/>
    </source>
</evidence>
<dbReference type="Gene3D" id="3.30.300.30">
    <property type="match status" value="2"/>
</dbReference>
<comment type="similarity">
    <text evidence="2">Belongs to the ATP-dependent AMP-binding enzyme family.</text>
</comment>
<dbReference type="CDD" id="cd19531">
    <property type="entry name" value="LCL_NRPS-like"/>
    <property type="match status" value="1"/>
</dbReference>
<protein>
    <submittedName>
        <fullName evidence="9">Non-ribosomal peptide synthetase</fullName>
    </submittedName>
</protein>